<feature type="transmembrane region" description="Helical" evidence="1">
    <location>
        <begin position="98"/>
        <end position="117"/>
    </location>
</feature>
<gene>
    <name evidence="2" type="ORF">G3M58_65335</name>
</gene>
<proteinExistence type="predicted"/>
<organism evidence="2">
    <name type="scientific">Streptomyces sp. SID7499</name>
    <dbReference type="NCBI Taxonomy" id="2706086"/>
    <lineage>
        <taxon>Bacteria</taxon>
        <taxon>Bacillati</taxon>
        <taxon>Actinomycetota</taxon>
        <taxon>Actinomycetes</taxon>
        <taxon>Kitasatosporales</taxon>
        <taxon>Streptomycetaceae</taxon>
        <taxon>Streptomyces</taxon>
    </lineage>
</organism>
<dbReference type="Gene3D" id="1.20.1250.20">
    <property type="entry name" value="MFS general substrate transporter like domains"/>
    <property type="match status" value="1"/>
</dbReference>
<keyword evidence="1" id="KW-1133">Transmembrane helix</keyword>
<evidence type="ECO:0000256" key="1">
    <source>
        <dbReference type="SAM" id="Phobius"/>
    </source>
</evidence>
<comment type="caution">
    <text evidence="2">The sequence shown here is derived from an EMBL/GenBank/DDBJ whole genome shotgun (WGS) entry which is preliminary data.</text>
</comment>
<accession>A0A6G3XIS1</accession>
<feature type="transmembrane region" description="Helical" evidence="1">
    <location>
        <begin position="67"/>
        <end position="86"/>
    </location>
</feature>
<sequence length="150" mass="15964">KNIYRVYLGAGTLMYALIALVGSSSKPLFVLCALVVLSFYGGGFATIPACLKDLFGTYQVGAIHGRLLTAWSTAGVLGPLIVNWIADRQEEAGKHGADLYGTSLLIMMALLAVGFVANELVRPVHPSHHLDAVTAEKGAPRARRQRAESA</sequence>
<feature type="transmembrane region" description="Helical" evidence="1">
    <location>
        <begin position="28"/>
        <end position="47"/>
    </location>
</feature>
<protein>
    <submittedName>
        <fullName evidence="2">OFA family MFS transporter</fullName>
    </submittedName>
</protein>
<reference evidence="2" key="1">
    <citation type="submission" date="2020-01" db="EMBL/GenBank/DDBJ databases">
        <title>Insect and environment-associated Actinomycetes.</title>
        <authorList>
            <person name="Currrie C."/>
            <person name="Chevrette M."/>
            <person name="Carlson C."/>
            <person name="Stubbendieck R."/>
            <person name="Wendt-Pienkowski E."/>
        </authorList>
    </citation>
    <scope>NUCLEOTIDE SEQUENCE</scope>
    <source>
        <strain evidence="2">SID7499</strain>
    </source>
</reference>
<keyword evidence="1" id="KW-0472">Membrane</keyword>
<feature type="transmembrane region" description="Helical" evidence="1">
    <location>
        <begin position="6"/>
        <end position="23"/>
    </location>
</feature>
<dbReference type="EMBL" id="JAAGMN010006746">
    <property type="protein sequence ID" value="NEE17577.1"/>
    <property type="molecule type" value="Genomic_DNA"/>
</dbReference>
<name>A0A6G3XIS1_9ACTN</name>
<dbReference type="SUPFAM" id="SSF103473">
    <property type="entry name" value="MFS general substrate transporter"/>
    <property type="match status" value="1"/>
</dbReference>
<feature type="non-terminal residue" evidence="2">
    <location>
        <position position="1"/>
    </location>
</feature>
<dbReference type="InterPro" id="IPR036259">
    <property type="entry name" value="MFS_trans_sf"/>
</dbReference>
<evidence type="ECO:0000313" key="2">
    <source>
        <dbReference type="EMBL" id="NEE17577.1"/>
    </source>
</evidence>
<dbReference type="AlphaFoldDB" id="A0A6G3XIS1"/>
<keyword evidence="1" id="KW-0812">Transmembrane</keyword>